<name>A0ABR7SQR8_9ACTN</name>
<dbReference type="Proteomes" id="UP000642284">
    <property type="component" value="Unassembled WGS sequence"/>
</dbReference>
<proteinExistence type="predicted"/>
<accession>A0ABR7SQR8</accession>
<gene>
    <name evidence="4" type="ORF">H9Y04_35450</name>
</gene>
<protein>
    <submittedName>
        <fullName evidence="4">Lsr2 family protein</fullName>
    </submittedName>
</protein>
<dbReference type="InterPro" id="IPR055370">
    <property type="entry name" value="Lsr2_DNA-bd"/>
</dbReference>
<reference evidence="4 5" key="1">
    <citation type="submission" date="2020-08" db="EMBL/GenBank/DDBJ databases">
        <title>Genemic of Streptomyces polyaspartic.</title>
        <authorList>
            <person name="Liu W."/>
        </authorList>
    </citation>
    <scope>NUCLEOTIDE SEQUENCE [LARGE SCALE GENOMIC DNA]</scope>
    <source>
        <strain evidence="4 5">TRM66268-LWL</strain>
    </source>
</reference>
<evidence type="ECO:0000256" key="1">
    <source>
        <dbReference type="ARBA" id="ARBA00023125"/>
    </source>
</evidence>
<keyword evidence="5" id="KW-1185">Reference proteome</keyword>
<evidence type="ECO:0000256" key="2">
    <source>
        <dbReference type="SAM" id="MobiDB-lite"/>
    </source>
</evidence>
<organism evidence="4 5">
    <name type="scientific">Streptomyces polyasparticus</name>
    <dbReference type="NCBI Taxonomy" id="2767826"/>
    <lineage>
        <taxon>Bacteria</taxon>
        <taxon>Bacillati</taxon>
        <taxon>Actinomycetota</taxon>
        <taxon>Actinomycetes</taxon>
        <taxon>Kitasatosporales</taxon>
        <taxon>Streptomycetaceae</taxon>
        <taxon>Streptomyces</taxon>
    </lineage>
</organism>
<dbReference type="InterPro" id="IPR036625">
    <property type="entry name" value="E3-bd_dom_sf"/>
</dbReference>
<keyword evidence="1" id="KW-0238">DNA-binding</keyword>
<feature type="domain" description="Lsr2 DNA-binding" evidence="3">
    <location>
        <begin position="67"/>
        <end position="99"/>
    </location>
</feature>
<feature type="compositionally biased region" description="Basic and acidic residues" evidence="2">
    <location>
        <begin position="342"/>
        <end position="351"/>
    </location>
</feature>
<evidence type="ECO:0000313" key="5">
    <source>
        <dbReference type="Proteomes" id="UP000642284"/>
    </source>
</evidence>
<sequence length="351" mass="38467">MILDAQDWDSKSLAAWLAHCGLEHCNGQLSIQELALQEGSAQFQNDTKVDSEPNATFDISPRNENSSASDIRSWARRNGYTVGIRGRIPQVVQDAYADAMKSCAPTDSQPNTGAVDRHQRSLSQELNDLASAVSEIDPYATLGSLLIGDIPLPRHARETVKRILNAKATEAGWLVVDASPEQTENARPVAPNPRRGTLKARAHTVLSEAQHPLLTARLVERMGSDVNERSLKIQLAADPTFTRSDIDSWALASWELRPYTSLKDLVAEEVDDAGGSVASDVLIRKLTRSFSINEASLRQTMSTYPFTSKGGIVRRLSDDYDDERHDSSSNGTRKTSPAAGRELARDLGLDF</sequence>
<dbReference type="EMBL" id="JACTVJ010000021">
    <property type="protein sequence ID" value="MBC9717841.1"/>
    <property type="molecule type" value="Genomic_DNA"/>
</dbReference>
<evidence type="ECO:0000313" key="4">
    <source>
        <dbReference type="EMBL" id="MBC9717841.1"/>
    </source>
</evidence>
<feature type="region of interest" description="Disordered" evidence="2">
    <location>
        <begin position="319"/>
        <end position="351"/>
    </location>
</feature>
<dbReference type="Pfam" id="PF23359">
    <property type="entry name" value="Lsr2_DNA-bd"/>
    <property type="match status" value="1"/>
</dbReference>
<comment type="caution">
    <text evidence="4">The sequence shown here is derived from an EMBL/GenBank/DDBJ whole genome shotgun (WGS) entry which is preliminary data.</text>
</comment>
<evidence type="ECO:0000259" key="3">
    <source>
        <dbReference type="Pfam" id="PF23359"/>
    </source>
</evidence>
<dbReference type="Gene3D" id="4.10.320.10">
    <property type="entry name" value="E3-binding domain"/>
    <property type="match status" value="1"/>
</dbReference>